<organism evidence="1 2">
    <name type="scientific">Bacillus gaemokensis</name>
    <dbReference type="NCBI Taxonomy" id="574375"/>
    <lineage>
        <taxon>Bacteria</taxon>
        <taxon>Bacillati</taxon>
        <taxon>Bacillota</taxon>
        <taxon>Bacilli</taxon>
        <taxon>Bacillales</taxon>
        <taxon>Bacillaceae</taxon>
        <taxon>Bacillus</taxon>
        <taxon>Bacillus cereus group</taxon>
    </lineage>
</organism>
<dbReference type="EMBL" id="JOTM01000041">
    <property type="protein sequence ID" value="KEK22070.1"/>
    <property type="molecule type" value="Genomic_DNA"/>
</dbReference>
<protein>
    <submittedName>
        <fullName evidence="1">Carnitine--CoA ligase</fullName>
    </submittedName>
</protein>
<evidence type="ECO:0000313" key="1">
    <source>
        <dbReference type="EMBL" id="KEK22070.1"/>
    </source>
</evidence>
<dbReference type="STRING" id="574375.AZF08_25785"/>
<keyword evidence="1" id="KW-0436">Ligase</keyword>
<dbReference type="OrthoDB" id="2886653at2"/>
<gene>
    <name evidence="1" type="ORF">BAGA_22170</name>
</gene>
<name>A0A073K677_9BACI</name>
<dbReference type="Pfam" id="PF10764">
    <property type="entry name" value="Gin"/>
    <property type="match status" value="1"/>
</dbReference>
<proteinExistence type="predicted"/>
<dbReference type="AlphaFoldDB" id="A0A073K677"/>
<sequence>MKVKDEICIVCENRRDDGIHVQTSFICDECERDMVRTETNDPKYIYYLQQLRKIQISYS</sequence>
<dbReference type="eggNOG" id="ENOG5033CHE">
    <property type="taxonomic scope" value="Bacteria"/>
</dbReference>
<dbReference type="GO" id="GO:0016874">
    <property type="term" value="F:ligase activity"/>
    <property type="evidence" value="ECO:0007669"/>
    <property type="project" value="UniProtKB-KW"/>
</dbReference>
<dbReference type="RefSeq" id="WP_033678145.1">
    <property type="nucleotide sequence ID" value="NZ_JOTM01000041.1"/>
</dbReference>
<dbReference type="Proteomes" id="UP000027778">
    <property type="component" value="Unassembled WGS sequence"/>
</dbReference>
<dbReference type="InterPro" id="IPR019700">
    <property type="entry name" value="Sigma-G_inhibitor_Gin"/>
</dbReference>
<accession>A0A073K677</accession>
<evidence type="ECO:0000313" key="2">
    <source>
        <dbReference type="Proteomes" id="UP000027778"/>
    </source>
</evidence>
<comment type="caution">
    <text evidence="1">The sequence shown here is derived from an EMBL/GenBank/DDBJ whole genome shotgun (WGS) entry which is preliminary data.</text>
</comment>
<keyword evidence="2" id="KW-1185">Reference proteome</keyword>
<reference evidence="1 2" key="1">
    <citation type="submission" date="2014-06" db="EMBL/GenBank/DDBJ databases">
        <title>Draft genome sequence of Bacillus gaemokensis JCM 15801 (MCCC 1A00707).</title>
        <authorList>
            <person name="Lai Q."/>
            <person name="Liu Y."/>
            <person name="Shao Z."/>
        </authorList>
    </citation>
    <scope>NUCLEOTIDE SEQUENCE [LARGE SCALE GENOMIC DNA]</scope>
    <source>
        <strain evidence="1 2">JCM 15801</strain>
    </source>
</reference>